<evidence type="ECO:0000313" key="2">
    <source>
        <dbReference type="Proteomes" id="UP000441717"/>
    </source>
</evidence>
<accession>A0A6N7IQS5</accession>
<organism evidence="1 2">
    <name type="scientific">Desulfofundulus thermobenzoicus</name>
    <dbReference type="NCBI Taxonomy" id="29376"/>
    <lineage>
        <taxon>Bacteria</taxon>
        <taxon>Bacillati</taxon>
        <taxon>Bacillota</taxon>
        <taxon>Clostridia</taxon>
        <taxon>Eubacteriales</taxon>
        <taxon>Peptococcaceae</taxon>
        <taxon>Desulfofundulus</taxon>
    </lineage>
</organism>
<evidence type="ECO:0000313" key="1">
    <source>
        <dbReference type="EMBL" id="MQL52416.1"/>
    </source>
</evidence>
<gene>
    <name evidence="1" type="ORF">GFC01_09095</name>
</gene>
<sequence>MERKWNTVAITLTFRREPDYIDVDKAIDRLFNALRAVARRKEWRYRLSLSLCLIDPRTGREVAPHIHGTLTACPGSTVADWIHRYWHRRQGIVHWVTADDPAGWEQYIDKQRTFTRTQTNMAQQPTPPALMSQSQTVSSQTAGDYQLDAGVNNKLMDNGNLEDIVNDDRLEGNGNPIDDDNPVDSATPVVIHGGLAVHGDLVVRGRLSVHGNLEVSGRLTVPFDLEIHGDLVVHGNLTVHGDLSPPEGGGNHAAPAHWPGPGPFGPVCLHHLPGP</sequence>
<reference evidence="1 2" key="1">
    <citation type="submission" date="2019-10" db="EMBL/GenBank/DDBJ databases">
        <title>Comparative genomics of sulfur disproportionating microorganisms.</title>
        <authorList>
            <person name="Ward L.M."/>
            <person name="Bertran E."/>
            <person name="Johnston D."/>
        </authorList>
    </citation>
    <scope>NUCLEOTIDE SEQUENCE [LARGE SCALE GENOMIC DNA]</scope>
    <source>
        <strain evidence="1 2">DSM 14055</strain>
    </source>
</reference>
<dbReference type="AlphaFoldDB" id="A0A6N7IQS5"/>
<proteinExistence type="predicted"/>
<protein>
    <recommendedName>
        <fullName evidence="3">Polymer-forming cytoskeletal protein</fullName>
    </recommendedName>
</protein>
<evidence type="ECO:0008006" key="3">
    <source>
        <dbReference type="Google" id="ProtNLM"/>
    </source>
</evidence>
<dbReference type="EMBL" id="WHYR01000021">
    <property type="protein sequence ID" value="MQL52416.1"/>
    <property type="molecule type" value="Genomic_DNA"/>
</dbReference>
<dbReference type="RefSeq" id="WP_152946491.1">
    <property type="nucleotide sequence ID" value="NZ_WHYR01000021.1"/>
</dbReference>
<comment type="caution">
    <text evidence="1">The sequence shown here is derived from an EMBL/GenBank/DDBJ whole genome shotgun (WGS) entry which is preliminary data.</text>
</comment>
<keyword evidence="2" id="KW-1185">Reference proteome</keyword>
<name>A0A6N7IQS5_9FIRM</name>
<dbReference type="Proteomes" id="UP000441717">
    <property type="component" value="Unassembled WGS sequence"/>
</dbReference>